<accession>A0ABU0E2S5</accession>
<dbReference type="InterPro" id="IPR052922">
    <property type="entry name" value="Cytidylate_Kinase-2"/>
</dbReference>
<sequence length="167" mass="19953">MKIAILGFSGSGKSTLATKLGEIYNVPVLHLDSVFFKESWEERDKDEALEIVESFMKKTDWIIEGNYTGLYQKDRLNDADRIIYLNFNRFTCLYRVVKRYFKYRGTTRDDMADGCDEKIDWEFIKWILHEGRNKNTKKHYQEIMEKYNDKAVMCKNQRQVDNYINSL</sequence>
<dbReference type="Proteomes" id="UP001230220">
    <property type="component" value="Unassembled WGS sequence"/>
</dbReference>
<dbReference type="PANTHER" id="PTHR37816">
    <property type="entry name" value="YALI0E33011P"/>
    <property type="match status" value="1"/>
</dbReference>
<keyword evidence="1" id="KW-0418">Kinase</keyword>
<dbReference type="RefSeq" id="WP_307407710.1">
    <property type="nucleotide sequence ID" value="NZ_JAUSUR010000003.1"/>
</dbReference>
<keyword evidence="1" id="KW-0808">Transferase</keyword>
<dbReference type="GO" id="GO:0016301">
    <property type="term" value="F:kinase activity"/>
    <property type="evidence" value="ECO:0007669"/>
    <property type="project" value="UniProtKB-KW"/>
</dbReference>
<dbReference type="EMBL" id="JAUSUR010000003">
    <property type="protein sequence ID" value="MDQ0361192.1"/>
    <property type="molecule type" value="Genomic_DNA"/>
</dbReference>
<gene>
    <name evidence="1" type="ORF">J2S15_001939</name>
</gene>
<dbReference type="SUPFAM" id="SSF52540">
    <property type="entry name" value="P-loop containing nucleoside triphosphate hydrolases"/>
    <property type="match status" value="1"/>
</dbReference>
<dbReference type="InterPro" id="IPR027417">
    <property type="entry name" value="P-loop_NTPase"/>
</dbReference>
<keyword evidence="2" id="KW-1185">Reference proteome</keyword>
<dbReference type="PANTHER" id="PTHR37816:SF3">
    <property type="entry name" value="MODULATES DNA TOPOLOGY"/>
    <property type="match status" value="1"/>
</dbReference>
<comment type="caution">
    <text evidence="1">The sequence shown here is derived from an EMBL/GenBank/DDBJ whole genome shotgun (WGS) entry which is preliminary data.</text>
</comment>
<organism evidence="1 2">
    <name type="scientific">Breznakia pachnodae</name>
    <dbReference type="NCBI Taxonomy" id="265178"/>
    <lineage>
        <taxon>Bacteria</taxon>
        <taxon>Bacillati</taxon>
        <taxon>Bacillota</taxon>
        <taxon>Erysipelotrichia</taxon>
        <taxon>Erysipelotrichales</taxon>
        <taxon>Erysipelotrichaceae</taxon>
        <taxon>Breznakia</taxon>
    </lineage>
</organism>
<evidence type="ECO:0000313" key="2">
    <source>
        <dbReference type="Proteomes" id="UP001230220"/>
    </source>
</evidence>
<evidence type="ECO:0000313" key="1">
    <source>
        <dbReference type="EMBL" id="MDQ0361192.1"/>
    </source>
</evidence>
<proteinExistence type="predicted"/>
<dbReference type="Gene3D" id="3.40.50.300">
    <property type="entry name" value="P-loop containing nucleotide triphosphate hydrolases"/>
    <property type="match status" value="1"/>
</dbReference>
<reference evidence="1 2" key="1">
    <citation type="submission" date="2023-07" db="EMBL/GenBank/DDBJ databases">
        <title>Genomic Encyclopedia of Type Strains, Phase IV (KMG-IV): sequencing the most valuable type-strain genomes for metagenomic binning, comparative biology and taxonomic classification.</title>
        <authorList>
            <person name="Goeker M."/>
        </authorList>
    </citation>
    <scope>NUCLEOTIDE SEQUENCE [LARGE SCALE GENOMIC DNA]</scope>
    <source>
        <strain evidence="1 2">DSM 16784</strain>
    </source>
</reference>
<name>A0ABU0E2S5_9FIRM</name>
<dbReference type="NCBIfam" id="NF005576">
    <property type="entry name" value="PRK07261.1"/>
    <property type="match status" value="1"/>
</dbReference>
<protein>
    <submittedName>
        <fullName evidence="1">Adenylate kinase family enzyme</fullName>
    </submittedName>
</protein>